<dbReference type="EMBL" id="CP011132">
    <property type="protein sequence ID" value="AKE60631.1"/>
    <property type="molecule type" value="Genomic_DNA"/>
</dbReference>
<protein>
    <submittedName>
        <fullName evidence="1">Uncharacterized protein</fullName>
    </submittedName>
</protein>
<accession>A0A0F6TXI5</accession>
<dbReference type="RefSeq" id="WP_046492198.1">
    <property type="nucleotide sequence ID" value="NZ_CP011132.1"/>
</dbReference>
<name>A0A0F6TXI5_CITAM</name>
<gene>
    <name evidence="1" type="ORF">F384_19695</name>
</gene>
<reference evidence="1 2" key="1">
    <citation type="journal article" date="2013" name="Appl. Microbiol. Biotechnol.">
        <title>Glycerol assimilation and production of 1,3-propanediol by Citrobacter amalonaticus Y19.</title>
        <authorList>
            <person name="Ainala S.K."/>
            <person name="Ashok S."/>
            <person name="Ko Y."/>
            <person name="Park S."/>
        </authorList>
    </citation>
    <scope>NUCLEOTIDE SEQUENCE [LARGE SCALE GENOMIC DNA]</scope>
    <source>
        <strain evidence="1 2">Y19</strain>
    </source>
</reference>
<evidence type="ECO:0000313" key="1">
    <source>
        <dbReference type="EMBL" id="AKE60631.1"/>
    </source>
</evidence>
<dbReference type="HOGENOM" id="CLU_2877670_0_0_6"/>
<dbReference type="Proteomes" id="UP000034085">
    <property type="component" value="Chromosome"/>
</dbReference>
<dbReference type="AlphaFoldDB" id="A0A0F6TXI5"/>
<sequence>MATPKNEPTKPNHVYKVGFGVNQTDKINKAANSVDETPEQFIKKSTLKAAEVINSAAGVAGKK</sequence>
<dbReference type="OrthoDB" id="6924964at2"/>
<dbReference type="KEGG" id="cama:F384_19695"/>
<organism evidence="1 2">
    <name type="scientific">Citrobacter amalonaticus Y19</name>
    <dbReference type="NCBI Taxonomy" id="1261127"/>
    <lineage>
        <taxon>Bacteria</taxon>
        <taxon>Pseudomonadati</taxon>
        <taxon>Pseudomonadota</taxon>
        <taxon>Gammaproteobacteria</taxon>
        <taxon>Enterobacterales</taxon>
        <taxon>Enterobacteriaceae</taxon>
        <taxon>Citrobacter</taxon>
    </lineage>
</organism>
<evidence type="ECO:0000313" key="2">
    <source>
        <dbReference type="Proteomes" id="UP000034085"/>
    </source>
</evidence>
<proteinExistence type="predicted"/>